<sequence length="75" mass="8965">MIREIVTPTNTNFTLKIPKEYVNRQVEILILPLFNENKIKKTKILEVFSRTAGILKDKKIDPLKWQREIRSDRKI</sequence>
<proteinExistence type="predicted"/>
<name>A0A2S9TFB8_9BACT</name>
<reference evidence="3 4" key="1">
    <citation type="submission" date="2017-09" db="EMBL/GenBank/DDBJ databases">
        <title>Reassesment of A. cryaerophilus.</title>
        <authorList>
            <person name="Perez-Cataluna A."/>
            <person name="Collado L."/>
            <person name="Salgado O."/>
            <person name="Lefinanco V."/>
            <person name="Figueras M.J."/>
        </authorList>
    </citation>
    <scope>NUCLEOTIDE SEQUENCE [LARGE SCALE GENOMIC DNA]</scope>
    <source>
        <strain evidence="2 4">LMG 9065</strain>
        <strain evidence="1 3">LMG 9871</strain>
    </source>
</reference>
<evidence type="ECO:0000313" key="3">
    <source>
        <dbReference type="Proteomes" id="UP000238649"/>
    </source>
</evidence>
<accession>A0A2S9TFB8</accession>
<evidence type="ECO:0000313" key="4">
    <source>
        <dbReference type="Proteomes" id="UP000239151"/>
    </source>
</evidence>
<dbReference type="AlphaFoldDB" id="A0A2S9TFB8"/>
<dbReference type="EMBL" id="NXGH01000041">
    <property type="protein sequence ID" value="PRM87617.1"/>
    <property type="molecule type" value="Genomic_DNA"/>
</dbReference>
<dbReference type="RefSeq" id="WP_105912545.1">
    <property type="nucleotide sequence ID" value="NZ_NXGH01000041.1"/>
</dbReference>
<organism evidence="2 4">
    <name type="scientific">Aliarcobacter cryaerophilus</name>
    <dbReference type="NCBI Taxonomy" id="28198"/>
    <lineage>
        <taxon>Bacteria</taxon>
        <taxon>Pseudomonadati</taxon>
        <taxon>Campylobacterota</taxon>
        <taxon>Epsilonproteobacteria</taxon>
        <taxon>Campylobacterales</taxon>
        <taxon>Arcobacteraceae</taxon>
        <taxon>Aliarcobacter</taxon>
    </lineage>
</organism>
<dbReference type="Proteomes" id="UP000238649">
    <property type="component" value="Unassembled WGS sequence"/>
</dbReference>
<protein>
    <submittedName>
        <fullName evidence="2">Uncharacterized protein</fullName>
    </submittedName>
</protein>
<dbReference type="OrthoDB" id="5472185at2"/>
<dbReference type="EMBL" id="NXGI01000009">
    <property type="protein sequence ID" value="PRM97526.1"/>
    <property type="molecule type" value="Genomic_DNA"/>
</dbReference>
<dbReference type="Proteomes" id="UP000239151">
    <property type="component" value="Unassembled WGS sequence"/>
</dbReference>
<gene>
    <name evidence="2" type="ORF">CJ670_04880</name>
    <name evidence="1" type="ORF">CJ671_09925</name>
</gene>
<evidence type="ECO:0000313" key="2">
    <source>
        <dbReference type="EMBL" id="PRM97526.1"/>
    </source>
</evidence>
<evidence type="ECO:0000313" key="1">
    <source>
        <dbReference type="EMBL" id="PRM87617.1"/>
    </source>
</evidence>
<comment type="caution">
    <text evidence="2">The sequence shown here is derived from an EMBL/GenBank/DDBJ whole genome shotgun (WGS) entry which is preliminary data.</text>
</comment>